<evidence type="ECO:0008006" key="4">
    <source>
        <dbReference type="Google" id="ProtNLM"/>
    </source>
</evidence>
<dbReference type="EMBL" id="MVHV01000015">
    <property type="protein sequence ID" value="ORA80886.1"/>
    <property type="molecule type" value="Genomic_DNA"/>
</dbReference>
<dbReference type="SUPFAM" id="SSF53474">
    <property type="entry name" value="alpha/beta-Hydrolases"/>
    <property type="match status" value="1"/>
</dbReference>
<name>A0ABX3SPP6_MYCMA</name>
<dbReference type="InterPro" id="IPR029058">
    <property type="entry name" value="AB_hydrolase_fold"/>
</dbReference>
<comment type="similarity">
    <text evidence="1">Belongs to the AB hydrolase superfamily.</text>
</comment>
<sequence>MVVFRPVPGSPNVFSHPFVDAQLIRAMGLAAVGAAAVGECYTTARRVDENNLFESWYTEWAATAGRVDALGADVLTRGHKVSAREAFFRGASYYRNAYFFLHHNDPRKRPTWKKGQDAFRNAVKLWDTPVEVVAIPYEKGKTLPGYFFKVDDSTTARPTLLGISGADGTYEEVATQVGKAAIERGYNLLAFEMPGQFGTVLNDPELVYRTDTWVPVGAAVDYALTRPEVDPQRLAFTGYSWGGAMGPRAVSREKRIKAIIANSLVPECRATILMSCGADPENPDASQVDGSTPTGNYVLNDFSWRCGVGDQPLTELKKLLDGMILWGLEDQLTTPLLNVTAAGEGGTMQGPTDKFFDGLTCPKTSVHLTSLDGADLHCQANNLNRRNQIEFDWLDETFNKQTAK</sequence>
<dbReference type="PANTHER" id="PTHR22946">
    <property type="entry name" value="DIENELACTONE HYDROLASE DOMAIN-CONTAINING PROTEIN-RELATED"/>
    <property type="match status" value="1"/>
</dbReference>
<dbReference type="Gene3D" id="1.20.1440.110">
    <property type="entry name" value="acylaminoacyl peptidase"/>
    <property type="match status" value="1"/>
</dbReference>
<evidence type="ECO:0000256" key="1">
    <source>
        <dbReference type="ARBA" id="ARBA00008645"/>
    </source>
</evidence>
<comment type="caution">
    <text evidence="2">The sequence shown here is derived from an EMBL/GenBank/DDBJ whole genome shotgun (WGS) entry which is preliminary data.</text>
</comment>
<dbReference type="Gene3D" id="3.40.50.1820">
    <property type="entry name" value="alpha/beta hydrolase"/>
    <property type="match status" value="1"/>
</dbReference>
<dbReference type="InterPro" id="IPR050261">
    <property type="entry name" value="FrsA_esterase"/>
</dbReference>
<organism evidence="2 3">
    <name type="scientific">Mycobacterium malmoense</name>
    <dbReference type="NCBI Taxonomy" id="1780"/>
    <lineage>
        <taxon>Bacteria</taxon>
        <taxon>Bacillati</taxon>
        <taxon>Actinomycetota</taxon>
        <taxon>Actinomycetes</taxon>
        <taxon>Mycobacteriales</taxon>
        <taxon>Mycobacteriaceae</taxon>
        <taxon>Mycobacterium</taxon>
    </lineage>
</organism>
<evidence type="ECO:0000313" key="3">
    <source>
        <dbReference type="Proteomes" id="UP000243140"/>
    </source>
</evidence>
<gene>
    <name evidence="2" type="ORF">BST29_15430</name>
</gene>
<keyword evidence="3" id="KW-1185">Reference proteome</keyword>
<protein>
    <recommendedName>
        <fullName evidence="4">Dipeptidyl aminopeptidase</fullName>
    </recommendedName>
</protein>
<proteinExistence type="inferred from homology"/>
<dbReference type="Proteomes" id="UP000243140">
    <property type="component" value="Unassembled WGS sequence"/>
</dbReference>
<dbReference type="PANTHER" id="PTHR22946:SF12">
    <property type="entry name" value="CONIDIAL PIGMENT BIOSYNTHESIS PROTEIN AYG1 (AFU_ORTHOLOGUE AFUA_2G17550)"/>
    <property type="match status" value="1"/>
</dbReference>
<accession>A0ABX3SPP6</accession>
<reference evidence="2 3" key="1">
    <citation type="submission" date="2017-02" db="EMBL/GenBank/DDBJ databases">
        <title>The new phylogeny of genus Mycobacterium.</title>
        <authorList>
            <person name="Tortoli E."/>
            <person name="Trovato A."/>
            <person name="Cirillo D.M."/>
        </authorList>
    </citation>
    <scope>NUCLEOTIDE SEQUENCE [LARGE SCALE GENOMIC DNA]</scope>
    <source>
        <strain evidence="2 3">IP1130001</strain>
    </source>
</reference>
<evidence type="ECO:0000313" key="2">
    <source>
        <dbReference type="EMBL" id="ORA80886.1"/>
    </source>
</evidence>